<keyword evidence="2" id="KW-0732">Signal</keyword>
<feature type="chain" id="PRO_5046405530" evidence="2">
    <location>
        <begin position="22"/>
        <end position="127"/>
    </location>
</feature>
<gene>
    <name evidence="3" type="ORF">KGB56_22920</name>
</gene>
<geneLocation type="plasmid" evidence="3 4">
    <name>pAb134-01</name>
</geneLocation>
<reference evidence="3 4" key="1">
    <citation type="journal article" date="2021" name="Angew. Chem. Int. Ed. Engl.">
        <title>A novel family of nonribosomal peptides modulate collective behavior in Pseudovibrio bacteria isolated from marine sponges.</title>
        <authorList>
            <person name="Ioca L.P."/>
            <person name="Dai Y."/>
            <person name="Kunakom S."/>
            <person name="Diaz-Espinosa J."/>
            <person name="Krunic A."/>
            <person name="Crnkovic C.M."/>
            <person name="Orjala J."/>
            <person name="Sanchez L.M."/>
            <person name="Ferreira A.G."/>
            <person name="Berlinck R.G.S."/>
            <person name="Eustaquio A.S."/>
        </authorList>
    </citation>
    <scope>NUCLEOTIDE SEQUENCE [LARGE SCALE GENOMIC DNA]</scope>
    <source>
        <strain evidence="3 4">Ab134</strain>
        <plasmid evidence="3 4">pAb134-01</plasmid>
    </source>
</reference>
<evidence type="ECO:0000313" key="4">
    <source>
        <dbReference type="Proteomes" id="UP000680706"/>
    </source>
</evidence>
<keyword evidence="4" id="KW-1185">Reference proteome</keyword>
<sequence length="127" mass="14179">MKSIILSSVMVMGAFTTEASAAGGEPRWWVPPGQSDSYSIVSIVVFFLAFLLVVHLYSRFDRYAEHKAKGTPLRTTVPVMLTVALAYEVMPALSHFSILLPTALILTAIARDFMLWWNPKMQEAEND</sequence>
<proteinExistence type="predicted"/>
<keyword evidence="3" id="KW-0614">Plasmid</keyword>
<dbReference type="EMBL" id="CP074127">
    <property type="protein sequence ID" value="QUS58567.1"/>
    <property type="molecule type" value="Genomic_DNA"/>
</dbReference>
<protein>
    <submittedName>
        <fullName evidence="3">Uncharacterized protein</fullName>
    </submittedName>
</protein>
<dbReference type="Proteomes" id="UP000680706">
    <property type="component" value="Plasmid pAb134-01"/>
</dbReference>
<name>A0ABX8AU09_9HYPH</name>
<keyword evidence="1" id="KW-1133">Transmembrane helix</keyword>
<evidence type="ECO:0000256" key="2">
    <source>
        <dbReference type="SAM" id="SignalP"/>
    </source>
</evidence>
<feature type="signal peptide" evidence="2">
    <location>
        <begin position="1"/>
        <end position="21"/>
    </location>
</feature>
<keyword evidence="1" id="KW-0812">Transmembrane</keyword>
<evidence type="ECO:0000313" key="3">
    <source>
        <dbReference type="EMBL" id="QUS58567.1"/>
    </source>
</evidence>
<feature type="transmembrane region" description="Helical" evidence="1">
    <location>
        <begin position="37"/>
        <end position="60"/>
    </location>
</feature>
<keyword evidence="1" id="KW-0472">Membrane</keyword>
<evidence type="ECO:0000256" key="1">
    <source>
        <dbReference type="SAM" id="Phobius"/>
    </source>
</evidence>
<dbReference type="RefSeq" id="WP_143508287.1">
    <property type="nucleotide sequence ID" value="NZ_CP074127.1"/>
</dbReference>
<accession>A0ABX8AU09</accession>
<feature type="transmembrane region" description="Helical" evidence="1">
    <location>
        <begin position="72"/>
        <end position="90"/>
    </location>
</feature>
<organism evidence="3 4">
    <name type="scientific">Pseudovibrio brasiliensis</name>
    <dbReference type="NCBI Taxonomy" id="1898042"/>
    <lineage>
        <taxon>Bacteria</taxon>
        <taxon>Pseudomonadati</taxon>
        <taxon>Pseudomonadota</taxon>
        <taxon>Alphaproteobacteria</taxon>
        <taxon>Hyphomicrobiales</taxon>
        <taxon>Stappiaceae</taxon>
        <taxon>Pseudovibrio</taxon>
    </lineage>
</organism>